<evidence type="ECO:0000313" key="2">
    <source>
        <dbReference type="WBParaSite" id="Smp_158540.1"/>
    </source>
</evidence>
<protein>
    <submittedName>
        <fullName evidence="2">Uncharacterized protein</fullName>
    </submittedName>
</protein>
<dbReference type="AlphaFoldDB" id="A0A3Q0KQV4"/>
<sequence length="144" mass="17065">MSLVKSKLIFQKLREHIQSERFNDTLNVEYVLRCLHEIRELYYHELVLGITSTSSARNDRVTYNNNEEDRLSLSPILEDMSEVNPGHSLKYQSIFQLNHVISKPRSACDRLISKEWVYMPFIHAYLLSKSKKIMRKMKRIVSSF</sequence>
<name>A0A3Q0KQV4_SCHMA</name>
<evidence type="ECO:0000313" key="1">
    <source>
        <dbReference type="Proteomes" id="UP000008854"/>
    </source>
</evidence>
<accession>A0A3Q0KQV4</accession>
<reference evidence="1" key="1">
    <citation type="journal article" date="2012" name="PLoS Negl. Trop. Dis.">
        <title>A systematically improved high quality genome and transcriptome of the human blood fluke Schistosoma mansoni.</title>
        <authorList>
            <person name="Protasio A.V."/>
            <person name="Tsai I.J."/>
            <person name="Babbage A."/>
            <person name="Nichol S."/>
            <person name="Hunt M."/>
            <person name="Aslett M.A."/>
            <person name="De Silva N."/>
            <person name="Velarde G.S."/>
            <person name="Anderson T.J."/>
            <person name="Clark R.C."/>
            <person name="Davidson C."/>
            <person name="Dillon G.P."/>
            <person name="Holroyd N.E."/>
            <person name="LoVerde P.T."/>
            <person name="Lloyd C."/>
            <person name="McQuillan J."/>
            <person name="Oliveira G."/>
            <person name="Otto T.D."/>
            <person name="Parker-Manuel S.J."/>
            <person name="Quail M.A."/>
            <person name="Wilson R.A."/>
            <person name="Zerlotini A."/>
            <person name="Dunne D.W."/>
            <person name="Berriman M."/>
        </authorList>
    </citation>
    <scope>NUCLEOTIDE SEQUENCE [LARGE SCALE GENOMIC DNA]</scope>
    <source>
        <strain evidence="1">Puerto Rican</strain>
    </source>
</reference>
<reference evidence="2" key="2">
    <citation type="submission" date="2018-12" db="UniProtKB">
        <authorList>
            <consortium name="WormBaseParasite"/>
        </authorList>
    </citation>
    <scope>IDENTIFICATION</scope>
    <source>
        <strain evidence="2">Puerto Rican</strain>
    </source>
</reference>
<dbReference type="InParanoid" id="A0A3Q0KQV4"/>
<dbReference type="WBParaSite" id="Smp_158540.1">
    <property type="protein sequence ID" value="Smp_158540.1"/>
    <property type="gene ID" value="Smp_158540"/>
</dbReference>
<dbReference type="STRING" id="6183.A0A3Q0KQV4"/>
<keyword evidence="1" id="KW-1185">Reference proteome</keyword>
<proteinExistence type="predicted"/>
<dbReference type="Proteomes" id="UP000008854">
    <property type="component" value="Unassembled WGS sequence"/>
</dbReference>
<organism evidence="1 2">
    <name type="scientific">Schistosoma mansoni</name>
    <name type="common">Blood fluke</name>
    <dbReference type="NCBI Taxonomy" id="6183"/>
    <lineage>
        <taxon>Eukaryota</taxon>
        <taxon>Metazoa</taxon>
        <taxon>Spiralia</taxon>
        <taxon>Lophotrochozoa</taxon>
        <taxon>Platyhelminthes</taxon>
        <taxon>Trematoda</taxon>
        <taxon>Digenea</taxon>
        <taxon>Strigeidida</taxon>
        <taxon>Schistosomatoidea</taxon>
        <taxon>Schistosomatidae</taxon>
        <taxon>Schistosoma</taxon>
    </lineage>
</organism>